<feature type="compositionally biased region" description="Low complexity" evidence="1">
    <location>
        <begin position="446"/>
        <end position="459"/>
    </location>
</feature>
<feature type="region of interest" description="Disordered" evidence="1">
    <location>
        <begin position="276"/>
        <end position="324"/>
    </location>
</feature>
<feature type="region of interest" description="Disordered" evidence="1">
    <location>
        <begin position="42"/>
        <end position="222"/>
    </location>
</feature>
<feature type="compositionally biased region" description="Low complexity" evidence="1">
    <location>
        <begin position="78"/>
        <end position="94"/>
    </location>
</feature>
<evidence type="ECO:0000256" key="1">
    <source>
        <dbReference type="SAM" id="MobiDB-lite"/>
    </source>
</evidence>
<sequence length="470" mass="49704">MASNNSRNNSRPVPPVAADASYLNTDPLPDWFSPISIFEERPPKPASVASISSNRSRLRTIMEQLSRPTGSPNRQLPAETVSSESTASALVTVSPASRPDPTHNCDTPSVDNVLFSRSSSKTRPARSRVSPRERLTSASVPSLSAQVHRDADADAERAGNDALLERSSTRISSSTSRSRKRGRVPYLLRLAPRPALNDVDGSAGAAGDDAENGRDSLSKATDRIPSLSDSAITLEDHLRRLASTSVGQSVNLQTIASELPTTPALPAASPTSLNNTYPFAMPSPPSPEPASQTSIFNFRRPSRPPSPPSGDEQPRRSTATSQRTVTKALVKLRKSCSHLSIWAAAALDRARGKGGRPNEVNGDTLERTLPSSSVEKTDEPRSGPPSLIDYVDDGPVSPRGTSLSRTSSRSRLRIAIVNARTGALAALTAHPNPASLVPPSVMASAASATASTKRASAAAHLLPDPRPSMV</sequence>
<accession>A0A4P9W7T4</accession>
<feature type="region of interest" description="Disordered" evidence="1">
    <location>
        <begin position="1"/>
        <end position="21"/>
    </location>
</feature>
<feature type="compositionally biased region" description="Low complexity" evidence="1">
    <location>
        <begin position="399"/>
        <end position="408"/>
    </location>
</feature>
<dbReference type="EMBL" id="KZ997403">
    <property type="protein sequence ID" value="RKO87463.1"/>
    <property type="molecule type" value="Genomic_DNA"/>
</dbReference>
<protein>
    <submittedName>
        <fullName evidence="2">Uncharacterized protein</fullName>
    </submittedName>
</protein>
<feature type="compositionally biased region" description="Basic and acidic residues" evidence="1">
    <location>
        <begin position="211"/>
        <end position="222"/>
    </location>
</feature>
<feature type="compositionally biased region" description="Low complexity" evidence="1">
    <location>
        <begin position="1"/>
        <end position="11"/>
    </location>
</feature>
<keyword evidence="3" id="KW-1185">Reference proteome</keyword>
<evidence type="ECO:0000313" key="3">
    <source>
        <dbReference type="Proteomes" id="UP000269721"/>
    </source>
</evidence>
<feature type="compositionally biased region" description="Polar residues" evidence="1">
    <location>
        <begin position="136"/>
        <end position="145"/>
    </location>
</feature>
<organism evidence="2 3">
    <name type="scientific">Blyttiomyces helicus</name>
    <dbReference type="NCBI Taxonomy" id="388810"/>
    <lineage>
        <taxon>Eukaryota</taxon>
        <taxon>Fungi</taxon>
        <taxon>Fungi incertae sedis</taxon>
        <taxon>Chytridiomycota</taxon>
        <taxon>Chytridiomycota incertae sedis</taxon>
        <taxon>Chytridiomycetes</taxon>
        <taxon>Chytridiomycetes incertae sedis</taxon>
        <taxon>Blyttiomyces</taxon>
    </lineage>
</organism>
<feature type="region of interest" description="Disordered" evidence="1">
    <location>
        <begin position="349"/>
        <end position="408"/>
    </location>
</feature>
<dbReference type="AlphaFoldDB" id="A0A4P9W7T4"/>
<dbReference type="Proteomes" id="UP000269721">
    <property type="component" value="Unassembled WGS sequence"/>
</dbReference>
<feature type="region of interest" description="Disordered" evidence="1">
    <location>
        <begin position="446"/>
        <end position="470"/>
    </location>
</feature>
<evidence type="ECO:0000313" key="2">
    <source>
        <dbReference type="EMBL" id="RKO87463.1"/>
    </source>
</evidence>
<feature type="compositionally biased region" description="Basic and acidic residues" evidence="1">
    <location>
        <begin position="147"/>
        <end position="168"/>
    </location>
</feature>
<gene>
    <name evidence="2" type="ORF">BDK51DRAFT_38062</name>
</gene>
<proteinExistence type="predicted"/>
<feature type="compositionally biased region" description="Polar residues" evidence="1">
    <location>
        <begin position="104"/>
        <end position="122"/>
    </location>
</feature>
<name>A0A4P9W7T4_9FUNG</name>
<feature type="compositionally biased region" description="Low complexity" evidence="1">
    <location>
        <begin position="187"/>
        <end position="207"/>
    </location>
</feature>
<feature type="non-terminal residue" evidence="2">
    <location>
        <position position="470"/>
    </location>
</feature>
<reference evidence="3" key="1">
    <citation type="journal article" date="2018" name="Nat. Microbiol.">
        <title>Leveraging single-cell genomics to expand the fungal tree of life.</title>
        <authorList>
            <person name="Ahrendt S.R."/>
            <person name="Quandt C.A."/>
            <person name="Ciobanu D."/>
            <person name="Clum A."/>
            <person name="Salamov A."/>
            <person name="Andreopoulos B."/>
            <person name="Cheng J.F."/>
            <person name="Woyke T."/>
            <person name="Pelin A."/>
            <person name="Henrissat B."/>
            <person name="Reynolds N.K."/>
            <person name="Benny G.L."/>
            <person name="Smith M.E."/>
            <person name="James T.Y."/>
            <person name="Grigoriev I.V."/>
        </authorList>
    </citation>
    <scope>NUCLEOTIDE SEQUENCE [LARGE SCALE GENOMIC DNA]</scope>
</reference>